<dbReference type="HOGENOM" id="CLU_009120_3_1_6"/>
<evidence type="ECO:0000256" key="3">
    <source>
        <dbReference type="ARBA" id="ARBA00022448"/>
    </source>
</evidence>
<evidence type="ECO:0000256" key="2">
    <source>
        <dbReference type="ARBA" id="ARBA00008064"/>
    </source>
</evidence>
<proteinExistence type="inferred from homology"/>
<organism evidence="11 12">
    <name type="scientific">Edwardsiella anguillarum ET080813</name>
    <dbReference type="NCBI Taxonomy" id="667120"/>
    <lineage>
        <taxon>Bacteria</taxon>
        <taxon>Pseudomonadati</taxon>
        <taxon>Pseudomonadota</taxon>
        <taxon>Gammaproteobacteria</taxon>
        <taxon>Enterobacterales</taxon>
        <taxon>Hafniaceae</taxon>
        <taxon>Edwardsiella</taxon>
    </lineage>
</organism>
<keyword evidence="6 9" id="KW-0732">Signal</keyword>
<dbReference type="Pfam" id="PF13954">
    <property type="entry name" value="PapC_N"/>
    <property type="match status" value="1"/>
</dbReference>
<comment type="similarity">
    <text evidence="2">Belongs to the fimbrial export usher family.</text>
</comment>
<dbReference type="InterPro" id="IPR043142">
    <property type="entry name" value="PapC-like_C_sf"/>
</dbReference>
<dbReference type="InterPro" id="IPR042186">
    <property type="entry name" value="FimD_plug_dom"/>
</dbReference>
<dbReference type="InterPro" id="IPR037224">
    <property type="entry name" value="PapC_N_sf"/>
</dbReference>
<dbReference type="InterPro" id="IPR000015">
    <property type="entry name" value="Fimb_usher"/>
</dbReference>
<dbReference type="KEGG" id="ete:ETEE_0221"/>
<keyword evidence="3" id="KW-0813">Transport</keyword>
<dbReference type="Proteomes" id="UP000028681">
    <property type="component" value="Chromosome"/>
</dbReference>
<reference evidence="11 12" key="1">
    <citation type="journal article" date="2012" name="PLoS ONE">
        <title>Edwardsiella comparative phylogenomics reveal the new intra/inter-species taxonomic relationships, virulence evolution and niche adaptation mechanisms.</title>
        <authorList>
            <person name="Yang M."/>
            <person name="Lv Y."/>
            <person name="Xiao J."/>
            <person name="Wu H."/>
            <person name="Zheng H."/>
            <person name="Liu Q."/>
            <person name="Zhang Y."/>
            <person name="Wang Q."/>
        </authorList>
    </citation>
    <scope>NUCLEOTIDE SEQUENCE [LARGE SCALE GENOMIC DNA]</scope>
    <source>
        <strain evidence="12">080813</strain>
    </source>
</reference>
<keyword evidence="8" id="KW-0998">Cell outer membrane</keyword>
<evidence type="ECO:0000256" key="4">
    <source>
        <dbReference type="ARBA" id="ARBA00022452"/>
    </source>
</evidence>
<feature type="chain" id="PRO_5001714590" evidence="9">
    <location>
        <begin position="21"/>
        <end position="817"/>
    </location>
</feature>
<evidence type="ECO:0000256" key="1">
    <source>
        <dbReference type="ARBA" id="ARBA00004571"/>
    </source>
</evidence>
<gene>
    <name evidence="11" type="primary">fimD</name>
    <name evidence="11" type="ORF">ETEE_0221</name>
</gene>
<accession>A0A076LII1</accession>
<dbReference type="PANTHER" id="PTHR30451:SF3">
    <property type="entry name" value="OUTER MEMBRANE USHER PROTEIN HTRE-RELATED"/>
    <property type="match status" value="1"/>
</dbReference>
<dbReference type="Gene3D" id="3.10.20.410">
    <property type="match status" value="1"/>
</dbReference>
<evidence type="ECO:0000256" key="5">
    <source>
        <dbReference type="ARBA" id="ARBA00022692"/>
    </source>
</evidence>
<dbReference type="Gene3D" id="2.60.40.3110">
    <property type="match status" value="1"/>
</dbReference>
<dbReference type="InterPro" id="IPR025885">
    <property type="entry name" value="PapC_N"/>
</dbReference>
<name>A0A076LII1_9GAMM</name>
<evidence type="ECO:0000313" key="11">
    <source>
        <dbReference type="EMBL" id="AIJ06702.1"/>
    </source>
</evidence>
<keyword evidence="7" id="KW-0472">Membrane</keyword>
<dbReference type="Gene3D" id="2.60.40.2070">
    <property type="match status" value="1"/>
</dbReference>
<evidence type="ECO:0000256" key="8">
    <source>
        <dbReference type="ARBA" id="ARBA00023237"/>
    </source>
</evidence>
<keyword evidence="5" id="KW-0812">Transmembrane</keyword>
<sequence>MLRLNAITLSLALLFPAACAMASATNTFDTHFLKGTAKDRQLSQITLDPHAPYPGEYPLDIMVNGEWRGVYTLTVSQRPGDTCLSEPQLRGLGIKLPAPPWDTRCIPLRQALHGGSYRFNTGLLQLQLTVPQAFVTDREKGYIAPESWDRGINAFFTSYNASYYYSDYRGSGHSSNTYLNLHSGLNLFGWQLRAATSYNQRNTQRGDWNSNSAYLQRSFAPINGMLRVGDMYSASDLFTGVRFHGVRLYSDLRMLPSAKQNFTPLVRGVAQSNALVTVEQNDIIVSRKEVPAGPFSIEDLQLVGGGGDLNVSVQEADGRITRFIVPYSSLPNMLQPGVGKYDLAVGKTYLNDINDQRGFFQGSYQHGLNSLLTLYGGAQASQDYYALLLGNGLNTAIGAFSLDITHSASSLTDRGEQRGQSYQLAYNKYLAATATQFSLAAYRYSSRHYRTLSDHLYLNDNRGSPTRDWDYYHYDPGRKNNYAINLSQTLPQGWGSVFLSGTWRDYWGGGARRQDYQMSYSNSWQQLSYTLAASQTYDQGLNSDRRVYLYFTLPLSFGEPRRTLYLSNATTVDRDGYHSNNASLSGYAGEWQQFSYSVSLNNQRQDRLTALGTNLSYRARSATLSASYSQSQDYRQTSAGISGGVVAYRGGVLFSNALTDTMAIVDAPGLRDASVNGYGYHATNGAGQALYAALTPYRENSLRLTPSPQDDTVELKGNMQKRVPYEGAVVLARFETDTRQRFYFKARRADGTPLGFGYPVSGHDGETVGQVGQGGMISLRSDTLPAQVTVPLDPQANTRCTITLSAATLSSQTHLCR</sequence>
<protein>
    <submittedName>
        <fullName evidence="11">Fimbrial usher family protein</fullName>
    </submittedName>
</protein>
<feature type="signal peptide" evidence="9">
    <location>
        <begin position="1"/>
        <end position="20"/>
    </location>
</feature>
<keyword evidence="4" id="KW-1134">Transmembrane beta strand</keyword>
<dbReference type="Pfam" id="PF00577">
    <property type="entry name" value="Usher"/>
    <property type="match status" value="1"/>
</dbReference>
<dbReference type="EMBL" id="CP006664">
    <property type="protein sequence ID" value="AIJ06702.1"/>
    <property type="molecule type" value="Genomic_DNA"/>
</dbReference>
<evidence type="ECO:0000256" key="7">
    <source>
        <dbReference type="ARBA" id="ARBA00023136"/>
    </source>
</evidence>
<dbReference type="GO" id="GO:0009279">
    <property type="term" value="C:cell outer membrane"/>
    <property type="evidence" value="ECO:0007669"/>
    <property type="project" value="UniProtKB-SubCell"/>
</dbReference>
<evidence type="ECO:0000259" key="10">
    <source>
        <dbReference type="Pfam" id="PF13954"/>
    </source>
</evidence>
<evidence type="ECO:0000256" key="9">
    <source>
        <dbReference type="SAM" id="SignalP"/>
    </source>
</evidence>
<dbReference type="NCBIfam" id="NF011763">
    <property type="entry name" value="PRK15217.1"/>
    <property type="match status" value="1"/>
</dbReference>
<dbReference type="GO" id="GO:0015473">
    <property type="term" value="F:fimbrial usher porin activity"/>
    <property type="evidence" value="ECO:0007669"/>
    <property type="project" value="InterPro"/>
</dbReference>
<dbReference type="RefSeq" id="WP_034162505.1">
    <property type="nucleotide sequence ID" value="NZ_CP006664.1"/>
</dbReference>
<dbReference type="AlphaFoldDB" id="A0A076LII1"/>
<dbReference type="Gene3D" id="2.60.40.2610">
    <property type="entry name" value="Outer membrane usher protein FimD, plug domain"/>
    <property type="match status" value="1"/>
</dbReference>
<dbReference type="GO" id="GO:0009297">
    <property type="term" value="P:pilus assembly"/>
    <property type="evidence" value="ECO:0007669"/>
    <property type="project" value="InterPro"/>
</dbReference>
<evidence type="ECO:0000256" key="6">
    <source>
        <dbReference type="ARBA" id="ARBA00022729"/>
    </source>
</evidence>
<feature type="domain" description="PapC N-terminal" evidence="10">
    <location>
        <begin position="27"/>
        <end position="162"/>
    </location>
</feature>
<dbReference type="SUPFAM" id="SSF141729">
    <property type="entry name" value="FimD N-terminal domain-like"/>
    <property type="match status" value="1"/>
</dbReference>
<comment type="subcellular location">
    <subcellularLocation>
        <location evidence="1">Cell outer membrane</location>
        <topology evidence="1">Multi-pass membrane protein</topology>
    </subcellularLocation>
</comment>
<dbReference type="PANTHER" id="PTHR30451">
    <property type="entry name" value="OUTER MEMBRANE USHER PROTEIN"/>
    <property type="match status" value="1"/>
</dbReference>
<dbReference type="GeneID" id="33938031"/>
<evidence type="ECO:0000313" key="12">
    <source>
        <dbReference type="Proteomes" id="UP000028681"/>
    </source>
</evidence>